<dbReference type="EMBL" id="CP019640">
    <property type="protein sequence ID" value="AQQ53091.1"/>
    <property type="molecule type" value="Genomic_DNA"/>
</dbReference>
<dbReference type="Gene3D" id="3.30.70.360">
    <property type="match status" value="1"/>
</dbReference>
<dbReference type="InterPro" id="IPR017439">
    <property type="entry name" value="Amidohydrolase"/>
</dbReference>
<protein>
    <submittedName>
        <fullName evidence="3">Hydrolase</fullName>
    </submittedName>
</protein>
<dbReference type="InterPro" id="IPR036264">
    <property type="entry name" value="Bact_exopeptidase_dim_dom"/>
</dbReference>
<proteinExistence type="predicted"/>
<dbReference type="PANTHER" id="PTHR11014">
    <property type="entry name" value="PEPTIDASE M20 FAMILY MEMBER"/>
    <property type="match status" value="1"/>
</dbReference>
<dbReference type="KEGG" id="pmar:B0X71_08285"/>
<keyword evidence="1" id="KW-0464">Manganese</keyword>
<evidence type="ECO:0000313" key="3">
    <source>
        <dbReference type="EMBL" id="AQQ53091.1"/>
    </source>
</evidence>
<dbReference type="OrthoDB" id="2416606at2"/>
<dbReference type="Pfam" id="PF01546">
    <property type="entry name" value="Peptidase_M20"/>
    <property type="match status" value="1"/>
</dbReference>
<keyword evidence="3" id="KW-0378">Hydrolase</keyword>
<feature type="binding site" evidence="1">
    <location>
        <position position="156"/>
    </location>
    <ligand>
        <name>Mn(2+)</name>
        <dbReference type="ChEBI" id="CHEBI:29035"/>
        <label>2</label>
    </ligand>
</feature>
<evidence type="ECO:0000256" key="1">
    <source>
        <dbReference type="PIRSR" id="PIRSR005962-1"/>
    </source>
</evidence>
<dbReference type="PIRSF" id="PIRSF005962">
    <property type="entry name" value="Pept_M20D_amidohydro"/>
    <property type="match status" value="1"/>
</dbReference>
<dbReference type="SUPFAM" id="SSF53187">
    <property type="entry name" value="Zn-dependent exopeptidases"/>
    <property type="match status" value="1"/>
</dbReference>
<dbReference type="Gene3D" id="3.40.630.10">
    <property type="entry name" value="Zn peptidases"/>
    <property type="match status" value="1"/>
</dbReference>
<dbReference type="InterPro" id="IPR002933">
    <property type="entry name" value="Peptidase_M20"/>
</dbReference>
<name>A0A1Q2KY13_9BACL</name>
<reference evidence="3 4" key="1">
    <citation type="submission" date="2017-02" db="EMBL/GenBank/DDBJ databases">
        <title>The complete genomic sequence of a novel cold adapted crude oil-degrading bacterium Planococcus qaidamina Y42.</title>
        <authorList>
            <person name="Yang R."/>
        </authorList>
    </citation>
    <scope>NUCLEOTIDE SEQUENCE [LARGE SCALE GENOMIC DNA]</scope>
    <source>
        <strain evidence="3 4">Y42</strain>
    </source>
</reference>
<dbReference type="GO" id="GO:0046872">
    <property type="term" value="F:metal ion binding"/>
    <property type="evidence" value="ECO:0007669"/>
    <property type="project" value="UniProtKB-KW"/>
</dbReference>
<sequence length="383" mass="41853">MDLQETLTKHRRTLHQIPELSFEEFKTAAYIRNTLDELGIPYMTPLETATVVYLEGNSTTTVGFRADIDGLPIAEENEISFKSVHVGAMHACGHDGHTSMLLTFAERCQALQQSGSLPHNVLLLFQPSEEANAGAGRLVREFPFADYNPAAIFGLHLMPDNPAGTLLTKNGPLTASATEYRIHIDGKSAHVANKETGANALGALNAIVSQIQQLQHFFLSGLNQNIVHIGKMQAGEAINTVPSNAYLEGTIRTYELGDLKTVQEKLQAIAAGTDALFGTSTRVEFAEGYPPVVNDPSLLPFVTECAAEAGLDVVLKDKPYLFGEDFSFYRDAAVTHFAFLGVQDKGQGYTSGLHTARFNFDETSLTYGVRFYETILQKFGETQ</sequence>
<dbReference type="AlphaFoldDB" id="A0A1Q2KY13"/>
<comment type="cofactor">
    <cofactor evidence="1">
        <name>Mn(2+)</name>
        <dbReference type="ChEBI" id="CHEBI:29035"/>
    </cofactor>
    <text evidence="1">The Mn(2+) ion enhances activity.</text>
</comment>
<dbReference type="SUPFAM" id="SSF55031">
    <property type="entry name" value="Bacterial exopeptidase dimerisation domain"/>
    <property type="match status" value="1"/>
</dbReference>
<gene>
    <name evidence="3" type="ORF">B0X71_08285</name>
</gene>
<keyword evidence="1" id="KW-0479">Metal-binding</keyword>
<evidence type="ECO:0000259" key="2">
    <source>
        <dbReference type="Pfam" id="PF07687"/>
    </source>
</evidence>
<accession>A0A1Q2KY13</accession>
<feature type="binding site" evidence="1">
    <location>
        <position position="92"/>
    </location>
    <ligand>
        <name>Mn(2+)</name>
        <dbReference type="ChEBI" id="CHEBI:29035"/>
        <label>2</label>
    </ligand>
</feature>
<feature type="binding site" evidence="1">
    <location>
        <position position="94"/>
    </location>
    <ligand>
        <name>Mn(2+)</name>
        <dbReference type="ChEBI" id="CHEBI:29035"/>
        <label>2</label>
    </ligand>
</feature>
<feature type="binding site" evidence="1">
    <location>
        <position position="354"/>
    </location>
    <ligand>
        <name>Mn(2+)</name>
        <dbReference type="ChEBI" id="CHEBI:29035"/>
        <label>2</label>
    </ligand>
</feature>
<dbReference type="NCBIfam" id="TIGR01891">
    <property type="entry name" value="amidohydrolases"/>
    <property type="match status" value="1"/>
</dbReference>
<keyword evidence="4" id="KW-1185">Reference proteome</keyword>
<dbReference type="InterPro" id="IPR011650">
    <property type="entry name" value="Peptidase_M20_dimer"/>
</dbReference>
<feature type="binding site" evidence="1">
    <location>
        <position position="130"/>
    </location>
    <ligand>
        <name>Mn(2+)</name>
        <dbReference type="ChEBI" id="CHEBI:29035"/>
        <label>2</label>
    </ligand>
</feature>
<dbReference type="Proteomes" id="UP000188184">
    <property type="component" value="Chromosome"/>
</dbReference>
<dbReference type="RefSeq" id="WP_077588974.1">
    <property type="nucleotide sequence ID" value="NZ_CP019640.1"/>
</dbReference>
<dbReference type="PANTHER" id="PTHR11014:SF63">
    <property type="entry name" value="METALLOPEPTIDASE, PUTATIVE (AFU_ORTHOLOGUE AFUA_6G09600)-RELATED"/>
    <property type="match status" value="1"/>
</dbReference>
<evidence type="ECO:0000313" key="4">
    <source>
        <dbReference type="Proteomes" id="UP000188184"/>
    </source>
</evidence>
<feature type="domain" description="Peptidase M20 dimerisation" evidence="2">
    <location>
        <begin position="177"/>
        <end position="271"/>
    </location>
</feature>
<organism evidence="3 4">
    <name type="scientific">Planococcus lenghuensis</name>
    <dbReference type="NCBI Taxonomy" id="2213202"/>
    <lineage>
        <taxon>Bacteria</taxon>
        <taxon>Bacillati</taxon>
        <taxon>Bacillota</taxon>
        <taxon>Bacilli</taxon>
        <taxon>Bacillales</taxon>
        <taxon>Caryophanaceae</taxon>
        <taxon>Planococcus</taxon>
    </lineage>
</organism>
<dbReference type="GO" id="GO:0016787">
    <property type="term" value="F:hydrolase activity"/>
    <property type="evidence" value="ECO:0007669"/>
    <property type="project" value="UniProtKB-KW"/>
</dbReference>
<dbReference type="Pfam" id="PF07687">
    <property type="entry name" value="M20_dimer"/>
    <property type="match status" value="1"/>
</dbReference>